<evidence type="ECO:0000313" key="1">
    <source>
        <dbReference type="EMBL" id="TCO54314.1"/>
    </source>
</evidence>
<dbReference type="AlphaFoldDB" id="A0A4R2J730"/>
<organism evidence="1 2">
    <name type="scientific">Actinocrispum wychmicini</name>
    <dbReference type="NCBI Taxonomy" id="1213861"/>
    <lineage>
        <taxon>Bacteria</taxon>
        <taxon>Bacillati</taxon>
        <taxon>Actinomycetota</taxon>
        <taxon>Actinomycetes</taxon>
        <taxon>Pseudonocardiales</taxon>
        <taxon>Pseudonocardiaceae</taxon>
        <taxon>Actinocrispum</taxon>
    </lineage>
</organism>
<evidence type="ECO:0000313" key="2">
    <source>
        <dbReference type="Proteomes" id="UP000295680"/>
    </source>
</evidence>
<comment type="caution">
    <text evidence="1">The sequence shown here is derived from an EMBL/GenBank/DDBJ whole genome shotgun (WGS) entry which is preliminary data.</text>
</comment>
<keyword evidence="2" id="KW-1185">Reference proteome</keyword>
<name>A0A4R2J730_9PSEU</name>
<gene>
    <name evidence="1" type="ORF">EV192_109295</name>
</gene>
<dbReference type="Gene3D" id="1.25.40.10">
    <property type="entry name" value="Tetratricopeptide repeat domain"/>
    <property type="match status" value="2"/>
</dbReference>
<evidence type="ECO:0008006" key="3">
    <source>
        <dbReference type="Google" id="ProtNLM"/>
    </source>
</evidence>
<sequence length="835" mass="93317">MDRWEFTHGRIGVNAPSWLTFEVHRPYFDGADSPLATVHARASLLAARRFEQRLPTALRYGMSMPASYRRLLTDESRLAAYRVRGPADLPRELASTNWRTLADAFDRKDDLDDVDRAGLAGWLIAVCLPESVLDIAPADLTEAKCGNPVVGTLQLARANALFAVEGLSERTASAYRQLIDNPVATVPQAQAVAAWGYLLSRHAQDDSASSMYFARAGELLKVLAGELTGFDHAVLLARLRLREVMAAERRRDFDLAWRLLGSASDIVSEASPVTSEDKAVRAEMWRRLIDRRVDIAVRRQDREAEWQGIAEGLALDPYDVKIRMQAAQATERDGDDEKALAEYLLAARLGPYGTAFALLAAARSAQRLGHNEFARVLTERAFRTAPRSARTRDALVEICQSAGDEPMAEVARRAATPEQPHEGNWHYQMYASYFNLGESQSPCLYARLPSLAYEFAELGAPPDTNWQRLMPPAFRANLVRESGLTDFAVTHPAELPQELRTPAWNQLCQWVAEFSESDVDRQYLTAMILFRLGFGKVVLDLVPARPIAQLRDPRELRIQHWRDVVRYVGSIGGAVVEPRASFEVADHPDCPTHLRFVISVFAVVFHARETKSLDEASKWRDKAQSCLDELLASAGYTPFEKAMMESRFYRSVTYVPFLRRDTRTLAAEMDRAEELARSVEPTTPYEEFLKQENLRACVESRSKEAFGFGENDLGHRRVLEVLQIDPYEPKTHMELAETLLLQGNPLEAGNSYLRTARLGPIGTARGYALAGECFERAGLPVLAEDCFVQALRVDPHAVSAARGWRRVATGIPELAAEYADGLEQWGAARQAARTT</sequence>
<dbReference type="EMBL" id="SLWS01000009">
    <property type="protein sequence ID" value="TCO54314.1"/>
    <property type="molecule type" value="Genomic_DNA"/>
</dbReference>
<dbReference type="Proteomes" id="UP000295680">
    <property type="component" value="Unassembled WGS sequence"/>
</dbReference>
<accession>A0A4R2J730</accession>
<reference evidence="1 2" key="1">
    <citation type="submission" date="2019-03" db="EMBL/GenBank/DDBJ databases">
        <title>Genomic Encyclopedia of Type Strains, Phase IV (KMG-IV): sequencing the most valuable type-strain genomes for metagenomic binning, comparative biology and taxonomic classification.</title>
        <authorList>
            <person name="Goeker M."/>
        </authorList>
    </citation>
    <scope>NUCLEOTIDE SEQUENCE [LARGE SCALE GENOMIC DNA]</scope>
    <source>
        <strain evidence="1 2">DSM 45934</strain>
    </source>
</reference>
<dbReference type="RefSeq" id="WP_132123287.1">
    <property type="nucleotide sequence ID" value="NZ_SLWS01000009.1"/>
</dbReference>
<dbReference type="InterPro" id="IPR011990">
    <property type="entry name" value="TPR-like_helical_dom_sf"/>
</dbReference>
<dbReference type="OrthoDB" id="3699861at2"/>
<proteinExistence type="predicted"/>
<dbReference type="SUPFAM" id="SSF48452">
    <property type="entry name" value="TPR-like"/>
    <property type="match status" value="2"/>
</dbReference>
<protein>
    <recommendedName>
        <fullName evidence="3">Tetratricopeptide repeat protein</fullName>
    </recommendedName>
</protein>